<sequence length="148" mass="17480">LKRGATPDPRRGPTRTCDSRRRRNNAVLYSDPKPPGQDPSCEVVRTLQRRREDQAQRRGPSPRRTARPEVPVQLRRVPQQQDRLPPLRRPLLLRLRRYKRQRAGIPRGHPLLRRGPRRLLRQRLRARPGLQLLQGLRHPRRGLSGRRD</sequence>
<evidence type="ECO:0000313" key="2">
    <source>
        <dbReference type="EMBL" id="KZL69259.1"/>
    </source>
</evidence>
<evidence type="ECO:0000256" key="1">
    <source>
        <dbReference type="SAM" id="MobiDB-lite"/>
    </source>
</evidence>
<keyword evidence="3" id="KW-1185">Reference proteome</keyword>
<feature type="compositionally biased region" description="Low complexity" evidence="1">
    <location>
        <begin position="68"/>
        <end position="88"/>
    </location>
</feature>
<name>A0A166RH93_COLIC</name>
<evidence type="ECO:0000313" key="3">
    <source>
        <dbReference type="Proteomes" id="UP000076584"/>
    </source>
</evidence>
<accession>A0A166RH93</accession>
<dbReference type="EMBL" id="LFIW01002488">
    <property type="protein sequence ID" value="KZL69259.1"/>
    <property type="molecule type" value="Genomic_DNA"/>
</dbReference>
<organism evidence="2 3">
    <name type="scientific">Colletotrichum incanum</name>
    <name type="common">Soybean anthracnose fungus</name>
    <dbReference type="NCBI Taxonomy" id="1573173"/>
    <lineage>
        <taxon>Eukaryota</taxon>
        <taxon>Fungi</taxon>
        <taxon>Dikarya</taxon>
        <taxon>Ascomycota</taxon>
        <taxon>Pezizomycotina</taxon>
        <taxon>Sordariomycetes</taxon>
        <taxon>Hypocreomycetidae</taxon>
        <taxon>Glomerellales</taxon>
        <taxon>Glomerellaceae</taxon>
        <taxon>Colletotrichum</taxon>
        <taxon>Colletotrichum spaethianum species complex</taxon>
    </lineage>
</organism>
<dbReference type="AlphaFoldDB" id="A0A166RH93"/>
<comment type="caution">
    <text evidence="2">The sequence shown here is derived from an EMBL/GenBank/DDBJ whole genome shotgun (WGS) entry which is preliminary data.</text>
</comment>
<gene>
    <name evidence="2" type="ORF">CI238_09101</name>
</gene>
<proteinExistence type="predicted"/>
<feature type="region of interest" description="Disordered" evidence="1">
    <location>
        <begin position="1"/>
        <end position="88"/>
    </location>
</feature>
<dbReference type="Proteomes" id="UP000076584">
    <property type="component" value="Unassembled WGS sequence"/>
</dbReference>
<protein>
    <submittedName>
        <fullName evidence="2">Uncharacterized protein</fullName>
    </submittedName>
</protein>
<reference evidence="2 3" key="1">
    <citation type="submission" date="2015-06" db="EMBL/GenBank/DDBJ databases">
        <title>Survival trade-offs in plant roots during colonization by closely related pathogenic and mutualistic fungi.</title>
        <authorList>
            <person name="Hacquard S."/>
            <person name="Kracher B."/>
            <person name="Hiruma K."/>
            <person name="Weinman A."/>
            <person name="Muench P."/>
            <person name="Garrido Oter R."/>
            <person name="Ver Loren van Themaat E."/>
            <person name="Dallerey J.-F."/>
            <person name="Damm U."/>
            <person name="Henrissat B."/>
            <person name="Lespinet O."/>
            <person name="Thon M."/>
            <person name="Kemen E."/>
            <person name="McHardy A.C."/>
            <person name="Schulze-Lefert P."/>
            <person name="O'Connell R.J."/>
        </authorList>
    </citation>
    <scope>NUCLEOTIDE SEQUENCE [LARGE SCALE GENOMIC DNA]</scope>
    <source>
        <strain evidence="2 3">MAFF 238704</strain>
    </source>
</reference>
<feature type="non-terminal residue" evidence="2">
    <location>
        <position position="1"/>
    </location>
</feature>